<dbReference type="InterPro" id="IPR001650">
    <property type="entry name" value="Helicase_C-like"/>
</dbReference>
<evidence type="ECO:0000256" key="1">
    <source>
        <dbReference type="ARBA" id="ARBA00022741"/>
    </source>
</evidence>
<keyword evidence="3" id="KW-0347">Helicase</keyword>
<dbReference type="Pfam" id="PF00271">
    <property type="entry name" value="Helicase_C"/>
    <property type="match status" value="1"/>
</dbReference>
<dbReference type="GO" id="GO:0016787">
    <property type="term" value="F:hydrolase activity"/>
    <property type="evidence" value="ECO:0007669"/>
    <property type="project" value="UniProtKB-KW"/>
</dbReference>
<dbReference type="SMART" id="SM00487">
    <property type="entry name" value="DEXDc"/>
    <property type="match status" value="1"/>
</dbReference>
<dbReference type="GO" id="GO:0031297">
    <property type="term" value="P:replication fork processing"/>
    <property type="evidence" value="ECO:0007669"/>
    <property type="project" value="TreeGrafter"/>
</dbReference>
<dbReference type="GO" id="GO:0005524">
    <property type="term" value="F:ATP binding"/>
    <property type="evidence" value="ECO:0007669"/>
    <property type="project" value="UniProtKB-KW"/>
</dbReference>
<reference evidence="6 7" key="1">
    <citation type="submission" date="2017-07" db="EMBL/GenBank/DDBJ databases">
        <title>Phylogenetic study on the rhizospheric bacterium Ochrobactrum sp. A44.</title>
        <authorList>
            <person name="Krzyzanowska D.M."/>
            <person name="Ossowicki A."/>
            <person name="Rajewska M."/>
            <person name="Maciag T."/>
            <person name="Kaczynski Z."/>
            <person name="Czerwicka M."/>
            <person name="Jafra S."/>
        </authorList>
    </citation>
    <scope>NUCLEOTIDE SEQUENCE [LARGE SCALE GENOMIC DNA]</scope>
    <source>
        <strain evidence="6 7">CCUG 30717</strain>
    </source>
</reference>
<name>A0A256G3D5_9HYPH</name>
<dbReference type="PROSITE" id="PS51192">
    <property type="entry name" value="HELICASE_ATP_BIND_1"/>
    <property type="match status" value="1"/>
</dbReference>
<dbReference type="Gene3D" id="3.40.50.300">
    <property type="entry name" value="P-loop containing nucleotide triphosphate hydrolases"/>
    <property type="match status" value="2"/>
</dbReference>
<sequence length="460" mass="51541">MSYAELLARKSADAPLRGLSSIPSLHEGMFAYQRDVTKFLLGVGGGAAFLDTGLGKSFVALEWARVVSEQIGKPVLMLAPLAVAPQHVREAQKFGYEDARVVRSQDDVGPGINVTNYAKIDHFDPSEFAGVVLDESSIIKNFSGQTTRKMIAMWKDTPFRLACTATPAPNDHMELGQHSQFLGVMNSNEMLTRWFIADQTNMGRYRLKGHAVKPYWSWVASWARCISKPSDIGYSDEGFGLPPLETFRHEIRADLSVDAGEMLFRIPDTSATAIHKEKRLTANARAEAIAEQVNSERSEPWVVWCDTDYEADALTSRIPDAVEVRGSMTDKVKEDRLVGFSEGNIRVIVSKPSIAGFGLNWQHCARMAFVGLSFSYEAYYQSVRRCYRFGQKRPVHVHIALADTERAIWDTINRKSGDHEQMKSEMYAAMRRAHQKRQVKINYQPTTPVNLPDWVKGASA</sequence>
<evidence type="ECO:0000256" key="2">
    <source>
        <dbReference type="ARBA" id="ARBA00022801"/>
    </source>
</evidence>
<dbReference type="GO" id="GO:0006281">
    <property type="term" value="P:DNA repair"/>
    <property type="evidence" value="ECO:0007669"/>
    <property type="project" value="TreeGrafter"/>
</dbReference>
<protein>
    <submittedName>
        <fullName evidence="6">SNF2 family N-terminal domain protein</fullName>
    </submittedName>
</protein>
<keyword evidence="2" id="KW-0378">Hydrolase</keyword>
<keyword evidence="4" id="KW-0067">ATP-binding</keyword>
<dbReference type="InterPro" id="IPR014001">
    <property type="entry name" value="Helicase_ATP-bd"/>
</dbReference>
<accession>A0A256G3D5</accession>
<organism evidence="6 7">
    <name type="scientific">Brucella pseudogrignonensis</name>
    <dbReference type="NCBI Taxonomy" id="419475"/>
    <lineage>
        <taxon>Bacteria</taxon>
        <taxon>Pseudomonadati</taxon>
        <taxon>Pseudomonadota</taxon>
        <taxon>Alphaproteobacteria</taxon>
        <taxon>Hyphomicrobiales</taxon>
        <taxon>Brucellaceae</taxon>
        <taxon>Brucella/Ochrobactrum group</taxon>
        <taxon>Brucella</taxon>
    </lineage>
</organism>
<dbReference type="EMBL" id="NNRM01000047">
    <property type="protein sequence ID" value="OYR21593.1"/>
    <property type="molecule type" value="Genomic_DNA"/>
</dbReference>
<comment type="caution">
    <text evidence="6">The sequence shown here is derived from an EMBL/GenBank/DDBJ whole genome shotgun (WGS) entry which is preliminary data.</text>
</comment>
<evidence type="ECO:0000259" key="5">
    <source>
        <dbReference type="PROSITE" id="PS51192"/>
    </source>
</evidence>
<dbReference type="PANTHER" id="PTHR45766:SF3">
    <property type="entry name" value="DNA ANNEALING HELICASE AND ENDONUCLEASE ZRANB3"/>
    <property type="match status" value="1"/>
</dbReference>
<dbReference type="SUPFAM" id="SSF52540">
    <property type="entry name" value="P-loop containing nucleoside triphosphate hydrolases"/>
    <property type="match status" value="2"/>
</dbReference>
<dbReference type="RefSeq" id="WP_094544615.1">
    <property type="nucleotide sequence ID" value="NZ_CAXURC020000002.1"/>
</dbReference>
<keyword evidence="7" id="KW-1185">Reference proteome</keyword>
<evidence type="ECO:0000313" key="7">
    <source>
        <dbReference type="Proteomes" id="UP000216188"/>
    </source>
</evidence>
<dbReference type="GO" id="GO:0004520">
    <property type="term" value="F:DNA endonuclease activity"/>
    <property type="evidence" value="ECO:0007669"/>
    <property type="project" value="TreeGrafter"/>
</dbReference>
<dbReference type="Proteomes" id="UP000216188">
    <property type="component" value="Unassembled WGS sequence"/>
</dbReference>
<evidence type="ECO:0000256" key="4">
    <source>
        <dbReference type="ARBA" id="ARBA00022840"/>
    </source>
</evidence>
<evidence type="ECO:0000313" key="6">
    <source>
        <dbReference type="EMBL" id="OYR21593.1"/>
    </source>
</evidence>
<evidence type="ECO:0000256" key="3">
    <source>
        <dbReference type="ARBA" id="ARBA00022806"/>
    </source>
</evidence>
<dbReference type="PANTHER" id="PTHR45766">
    <property type="entry name" value="DNA ANNEALING HELICASE AND ENDONUCLEASE ZRANB3 FAMILY MEMBER"/>
    <property type="match status" value="1"/>
</dbReference>
<gene>
    <name evidence="6" type="ORF">CEV34_4786</name>
</gene>
<dbReference type="AlphaFoldDB" id="A0A256G3D5"/>
<proteinExistence type="predicted"/>
<keyword evidence="1" id="KW-0547">Nucleotide-binding</keyword>
<dbReference type="GO" id="GO:0004386">
    <property type="term" value="F:helicase activity"/>
    <property type="evidence" value="ECO:0007669"/>
    <property type="project" value="UniProtKB-KW"/>
</dbReference>
<feature type="domain" description="Helicase ATP-binding" evidence="5">
    <location>
        <begin position="37"/>
        <end position="185"/>
    </location>
</feature>
<dbReference type="InterPro" id="IPR027417">
    <property type="entry name" value="P-loop_NTPase"/>
</dbReference>